<proteinExistence type="predicted"/>
<organism evidence="1">
    <name type="scientific">viral metagenome</name>
    <dbReference type="NCBI Taxonomy" id="1070528"/>
    <lineage>
        <taxon>unclassified sequences</taxon>
        <taxon>metagenomes</taxon>
        <taxon>organismal metagenomes</taxon>
    </lineage>
</organism>
<accession>A0A6C0J8R9</accession>
<dbReference type="EMBL" id="MN740335">
    <property type="protein sequence ID" value="QHU01136.1"/>
    <property type="molecule type" value="Genomic_DNA"/>
</dbReference>
<reference evidence="1" key="1">
    <citation type="journal article" date="2020" name="Nature">
        <title>Giant virus diversity and host interactions through global metagenomics.</title>
        <authorList>
            <person name="Schulz F."/>
            <person name="Roux S."/>
            <person name="Paez-Espino D."/>
            <person name="Jungbluth S."/>
            <person name="Walsh D.A."/>
            <person name="Denef V.J."/>
            <person name="McMahon K.D."/>
            <person name="Konstantinidis K.T."/>
            <person name="Eloe-Fadrosh E.A."/>
            <person name="Kyrpides N.C."/>
            <person name="Woyke T."/>
        </authorList>
    </citation>
    <scope>NUCLEOTIDE SEQUENCE</scope>
    <source>
        <strain evidence="1">GVMAG-M-3300025860-25</strain>
    </source>
</reference>
<protein>
    <submittedName>
        <fullName evidence="1">Uncharacterized protein</fullName>
    </submittedName>
</protein>
<dbReference type="AlphaFoldDB" id="A0A6C0J8R9"/>
<evidence type="ECO:0000313" key="1">
    <source>
        <dbReference type="EMBL" id="QHU01136.1"/>
    </source>
</evidence>
<sequence length="165" mass="19909">MDSSSNIYKYNLETLSTLDENSTIYYEENKLFVENRMFGRFRYGNNQEKIKEIITVSFYHYYNQLLMQLYKDDDYNNIYNLLKDAITGILNLSNNINLIEEEKKVYDSIRIELNKLLLEIYLEKTNYDDNVIKDKNEKCSYFMNSLIILKNKIKRLVIYVGNFFK</sequence>
<name>A0A6C0J8R9_9ZZZZ</name>